<keyword evidence="2" id="KW-1185">Reference proteome</keyword>
<dbReference type="Proteomes" id="UP001230005">
    <property type="component" value="Unassembled WGS sequence"/>
</dbReference>
<gene>
    <name evidence="1" type="ORF">J2S74_002311</name>
</gene>
<reference evidence="1 2" key="1">
    <citation type="submission" date="2023-07" db="EMBL/GenBank/DDBJ databases">
        <title>Genomic Encyclopedia of Type Strains, Phase IV (KMG-IV): sequencing the most valuable type-strain genomes for metagenomic binning, comparative biology and taxonomic classification.</title>
        <authorList>
            <person name="Goeker M."/>
        </authorList>
    </citation>
    <scope>NUCLEOTIDE SEQUENCE [LARGE SCALE GENOMIC DNA]</scope>
    <source>
        <strain evidence="1 2">DSM 9768</strain>
    </source>
</reference>
<dbReference type="EMBL" id="JAUSUG010000008">
    <property type="protein sequence ID" value="MDQ0254929.1"/>
    <property type="molecule type" value="Genomic_DNA"/>
</dbReference>
<evidence type="ECO:0000313" key="2">
    <source>
        <dbReference type="Proteomes" id="UP001230005"/>
    </source>
</evidence>
<organism evidence="1 2">
    <name type="scientific">Evansella vedderi</name>
    <dbReference type="NCBI Taxonomy" id="38282"/>
    <lineage>
        <taxon>Bacteria</taxon>
        <taxon>Bacillati</taxon>
        <taxon>Bacillota</taxon>
        <taxon>Bacilli</taxon>
        <taxon>Bacillales</taxon>
        <taxon>Bacillaceae</taxon>
        <taxon>Evansella</taxon>
    </lineage>
</organism>
<proteinExistence type="predicted"/>
<name>A0ABT9ZUN8_9BACI</name>
<comment type="caution">
    <text evidence="1">The sequence shown here is derived from an EMBL/GenBank/DDBJ whole genome shotgun (WGS) entry which is preliminary data.</text>
</comment>
<evidence type="ECO:0000313" key="1">
    <source>
        <dbReference type="EMBL" id="MDQ0254929.1"/>
    </source>
</evidence>
<dbReference type="RefSeq" id="WP_307325578.1">
    <property type="nucleotide sequence ID" value="NZ_JAUSUG010000008.1"/>
</dbReference>
<accession>A0ABT9ZUN8</accession>
<protein>
    <submittedName>
        <fullName evidence="1">Uncharacterized protein</fullName>
    </submittedName>
</protein>
<sequence>MAPKKSAVQAADPKEVLLGEGAFYFNYDVEGEEVVGAVEGGAFNVAREFKNLQEYGAKGPIKGLTHIIEEIPRLTVNSMSIVNANRYAKFYAGLKADTSNAGYDEIKPTGKVSQDDYLKNVAFVGSTAEGKDVVIIVENALGDGELESALENQEKVVNEVQFTGHYDPTDLMTPPYKMRYPKATTQQSS</sequence>